<name>A0A8K0TWI9_9PEZI</name>
<dbReference type="InterPro" id="IPR057847">
    <property type="entry name" value="ZMIZ1/ZMIZ2_GBD-like"/>
</dbReference>
<dbReference type="InterPro" id="IPR013083">
    <property type="entry name" value="Znf_RING/FYVE/PHD"/>
</dbReference>
<dbReference type="GO" id="GO:0000785">
    <property type="term" value="C:chromatin"/>
    <property type="evidence" value="ECO:0007669"/>
    <property type="project" value="TreeGrafter"/>
</dbReference>
<dbReference type="Pfam" id="PF25527">
    <property type="entry name" value="GBD-like_ZMIZ1_ZMIZ2"/>
    <property type="match status" value="1"/>
</dbReference>
<evidence type="ECO:0000256" key="1">
    <source>
        <dbReference type="SAM" id="MobiDB-lite"/>
    </source>
</evidence>
<dbReference type="AlphaFoldDB" id="A0A8K0TWI9"/>
<dbReference type="GO" id="GO:0061665">
    <property type="term" value="F:SUMO ligase activity"/>
    <property type="evidence" value="ECO:0007669"/>
    <property type="project" value="TreeGrafter"/>
</dbReference>
<feature type="region of interest" description="Disordered" evidence="1">
    <location>
        <begin position="1"/>
        <end position="23"/>
    </location>
</feature>
<feature type="region of interest" description="Disordered" evidence="1">
    <location>
        <begin position="296"/>
        <end position="333"/>
    </location>
</feature>
<gene>
    <name evidence="3" type="ORF">B0T11DRAFT_315244</name>
</gene>
<reference evidence="3" key="1">
    <citation type="journal article" date="2021" name="Nat. Commun.">
        <title>Genetic determinants of endophytism in the Arabidopsis root mycobiome.</title>
        <authorList>
            <person name="Mesny F."/>
            <person name="Miyauchi S."/>
            <person name="Thiergart T."/>
            <person name="Pickel B."/>
            <person name="Atanasova L."/>
            <person name="Karlsson M."/>
            <person name="Huettel B."/>
            <person name="Barry K.W."/>
            <person name="Haridas S."/>
            <person name="Chen C."/>
            <person name="Bauer D."/>
            <person name="Andreopoulos W."/>
            <person name="Pangilinan J."/>
            <person name="LaButti K."/>
            <person name="Riley R."/>
            <person name="Lipzen A."/>
            <person name="Clum A."/>
            <person name="Drula E."/>
            <person name="Henrissat B."/>
            <person name="Kohler A."/>
            <person name="Grigoriev I.V."/>
            <person name="Martin F.M."/>
            <person name="Hacquard S."/>
        </authorList>
    </citation>
    <scope>NUCLEOTIDE SEQUENCE</scope>
    <source>
        <strain evidence="3">MPI-CAGE-AT-0016</strain>
    </source>
</reference>
<accession>A0A8K0TWI9</accession>
<dbReference type="GO" id="GO:0016925">
    <property type="term" value="P:protein sumoylation"/>
    <property type="evidence" value="ECO:0007669"/>
    <property type="project" value="TreeGrafter"/>
</dbReference>
<dbReference type="OrthoDB" id="27975at2759"/>
<feature type="compositionally biased region" description="Basic residues" evidence="1">
    <location>
        <begin position="1"/>
        <end position="12"/>
    </location>
</feature>
<dbReference type="Proteomes" id="UP000813385">
    <property type="component" value="Unassembled WGS sequence"/>
</dbReference>
<keyword evidence="4" id="KW-1185">Reference proteome</keyword>
<proteinExistence type="predicted"/>
<protein>
    <recommendedName>
        <fullName evidence="2">ZMIZ1/ZMIZ2 GBD-like domain-containing protein</fullName>
    </recommendedName>
</protein>
<comment type="caution">
    <text evidence="3">The sequence shown here is derived from an EMBL/GenBank/DDBJ whole genome shotgun (WGS) entry which is preliminary data.</text>
</comment>
<dbReference type="Gene3D" id="3.30.40.10">
    <property type="entry name" value="Zinc/RING finger domain, C3HC4 (zinc finger)"/>
    <property type="match status" value="1"/>
</dbReference>
<evidence type="ECO:0000313" key="4">
    <source>
        <dbReference type="Proteomes" id="UP000813385"/>
    </source>
</evidence>
<feature type="domain" description="ZMIZ1/ZMIZ2 GBD-like" evidence="2">
    <location>
        <begin position="98"/>
        <end position="147"/>
    </location>
</feature>
<dbReference type="PANTHER" id="PTHR10782:SF4">
    <property type="entry name" value="TONALLI, ISOFORM E"/>
    <property type="match status" value="1"/>
</dbReference>
<sequence length="333" mass="36818">MSLHQIHARSPRRVPVPRPGTTAPTVGRYHQFIRAVLVGPSSIGSGSRNIVLNFDVSAEVLLRAAAGYFEGAVRYRFRMCAIPFSKANSVSEDTWVTTPTNWPEHVFVTFNKTAAPIRRKAHHRVSQPIELTPLLQLGQNTLHLSILQKAKPKESNVYFAAHGTIAASVTPNLVAERVKSAEIGDELVIMDSTVSIDLNDPFTMRMFKVPTRTGKPLCHHRGRQMCEACRSFENLGPEPTLPDGWKCPICSSEARPRSLRVDLFLCHVRDHLPAEGKAEAKSISVHPNGSWTAKIEEGLDSADEDVPLAKRRKRDAPGKDKGPRSAMEATELD</sequence>
<dbReference type="EMBL" id="JAGPXD010000001">
    <property type="protein sequence ID" value="KAH7377113.1"/>
    <property type="molecule type" value="Genomic_DNA"/>
</dbReference>
<organism evidence="3 4">
    <name type="scientific">Plectosphaerella cucumerina</name>
    <dbReference type="NCBI Taxonomy" id="40658"/>
    <lineage>
        <taxon>Eukaryota</taxon>
        <taxon>Fungi</taxon>
        <taxon>Dikarya</taxon>
        <taxon>Ascomycota</taxon>
        <taxon>Pezizomycotina</taxon>
        <taxon>Sordariomycetes</taxon>
        <taxon>Hypocreomycetidae</taxon>
        <taxon>Glomerellales</taxon>
        <taxon>Plectosphaerellaceae</taxon>
        <taxon>Plectosphaerella</taxon>
    </lineage>
</organism>
<dbReference type="PANTHER" id="PTHR10782">
    <property type="entry name" value="ZINC FINGER MIZ DOMAIN-CONTAINING PROTEIN"/>
    <property type="match status" value="1"/>
</dbReference>
<evidence type="ECO:0000259" key="2">
    <source>
        <dbReference type="Pfam" id="PF25527"/>
    </source>
</evidence>
<evidence type="ECO:0000313" key="3">
    <source>
        <dbReference type="EMBL" id="KAH7377113.1"/>
    </source>
</evidence>